<dbReference type="Pfam" id="PF03357">
    <property type="entry name" value="Snf7"/>
    <property type="match status" value="1"/>
</dbReference>
<feature type="region of interest" description="Disordered" evidence="2">
    <location>
        <begin position="212"/>
        <end position="283"/>
    </location>
</feature>
<dbReference type="EMBL" id="LWDG02000427">
    <property type="protein sequence ID" value="KAE8265800.1"/>
    <property type="molecule type" value="Genomic_DNA"/>
</dbReference>
<organism evidence="3 4">
    <name type="scientific">Tilletia walkeri</name>
    <dbReference type="NCBI Taxonomy" id="117179"/>
    <lineage>
        <taxon>Eukaryota</taxon>
        <taxon>Fungi</taxon>
        <taxon>Dikarya</taxon>
        <taxon>Basidiomycota</taxon>
        <taxon>Ustilaginomycotina</taxon>
        <taxon>Exobasidiomycetes</taxon>
        <taxon>Tilletiales</taxon>
        <taxon>Tilletiaceae</taxon>
        <taxon>Tilletia</taxon>
    </lineage>
</organism>
<accession>A0A8X7T1V6</accession>
<feature type="compositionally biased region" description="Basic and acidic residues" evidence="2">
    <location>
        <begin position="273"/>
        <end position="283"/>
    </location>
</feature>
<dbReference type="AlphaFoldDB" id="A0A8X7T1V6"/>
<reference evidence="3" key="2">
    <citation type="journal article" date="2019" name="IMA Fungus">
        <title>Genome sequencing and comparison of five Tilletia species to identify candidate genes for the detection of regulated species infecting wheat.</title>
        <authorList>
            <person name="Nguyen H.D.T."/>
            <person name="Sultana T."/>
            <person name="Kesanakurti P."/>
            <person name="Hambleton S."/>
        </authorList>
    </citation>
    <scope>NUCLEOTIDE SEQUENCE</scope>
    <source>
        <strain evidence="3">DAOMC 236422</strain>
    </source>
</reference>
<proteinExistence type="predicted"/>
<keyword evidence="4" id="KW-1185">Reference proteome</keyword>
<sequence>MASIIESLFGRAKTPAERLREHQRSLQKAVRELDRERTKLEQQDKKLIMDIKKAAKDGQMPACKVMARDLVRTRRHVQKFMQMRTQLQAVSLRIQTLRSNQQMAEAMRGATRAMGMMNRSMNLPAIQRIMRDFERETATMDMKEEMMGDAVDEAMDDEADGIGEEEEGDAILGQVLDEIGVSLGQQLTDTPTGLAAPSALANASQRVAIGEGIGAPAPSSSTGAGGALGGSTSTGGAGGAGGGGGGMAAPTRPLGGGGAASGGGGAASGDDDLQARLDSLRKE</sequence>
<dbReference type="PANTHER" id="PTHR10476">
    <property type="entry name" value="CHARGED MULTIVESICULAR BODY PROTEIN"/>
    <property type="match status" value="1"/>
</dbReference>
<dbReference type="GO" id="GO:0007034">
    <property type="term" value="P:vacuolar transport"/>
    <property type="evidence" value="ECO:0007669"/>
    <property type="project" value="InterPro"/>
</dbReference>
<evidence type="ECO:0000256" key="2">
    <source>
        <dbReference type="SAM" id="MobiDB-lite"/>
    </source>
</evidence>
<feature type="compositionally biased region" description="Gly residues" evidence="2">
    <location>
        <begin position="223"/>
        <end position="247"/>
    </location>
</feature>
<gene>
    <name evidence="3" type="ORF">A4X09_0g6528</name>
</gene>
<evidence type="ECO:0000313" key="3">
    <source>
        <dbReference type="EMBL" id="KAE8265800.1"/>
    </source>
</evidence>
<name>A0A8X7T1V6_9BASI</name>
<evidence type="ECO:0000256" key="1">
    <source>
        <dbReference type="SAM" id="Coils"/>
    </source>
</evidence>
<feature type="compositionally biased region" description="Gly residues" evidence="2">
    <location>
        <begin position="254"/>
        <end position="267"/>
    </location>
</feature>
<dbReference type="Gene3D" id="6.10.140.1230">
    <property type="match status" value="1"/>
</dbReference>
<dbReference type="Proteomes" id="UP000078113">
    <property type="component" value="Unassembled WGS sequence"/>
</dbReference>
<evidence type="ECO:0008006" key="5">
    <source>
        <dbReference type="Google" id="ProtNLM"/>
    </source>
</evidence>
<comment type="caution">
    <text evidence="3">The sequence shown here is derived from an EMBL/GenBank/DDBJ whole genome shotgun (WGS) entry which is preliminary data.</text>
</comment>
<keyword evidence="1" id="KW-0175">Coiled coil</keyword>
<dbReference type="InterPro" id="IPR005024">
    <property type="entry name" value="Snf7_fam"/>
</dbReference>
<evidence type="ECO:0000313" key="4">
    <source>
        <dbReference type="Proteomes" id="UP000078113"/>
    </source>
</evidence>
<protein>
    <recommendedName>
        <fullName evidence="5">Charged multivesicular body protein 2a</fullName>
    </recommendedName>
</protein>
<feature type="coiled-coil region" evidence="1">
    <location>
        <begin position="16"/>
        <end position="50"/>
    </location>
</feature>
<reference evidence="3" key="1">
    <citation type="submission" date="2016-04" db="EMBL/GenBank/DDBJ databases">
        <authorList>
            <person name="Nguyen H.D."/>
            <person name="Samba Siva P."/>
            <person name="Cullis J."/>
            <person name="Levesque C.A."/>
            <person name="Hambleton S."/>
        </authorList>
    </citation>
    <scope>NUCLEOTIDE SEQUENCE</scope>
    <source>
        <strain evidence="3">DAOMC 236422</strain>
    </source>
</reference>